<dbReference type="InterPro" id="IPR004046">
    <property type="entry name" value="GST_C"/>
</dbReference>
<evidence type="ECO:0000313" key="5">
    <source>
        <dbReference type="Proteomes" id="UP001566132"/>
    </source>
</evidence>
<evidence type="ECO:0000259" key="3">
    <source>
        <dbReference type="PROSITE" id="PS50405"/>
    </source>
</evidence>
<dbReference type="PROSITE" id="PS50405">
    <property type="entry name" value="GST_CTER"/>
    <property type="match status" value="1"/>
</dbReference>
<accession>A0ABD1FGQ0</accession>
<dbReference type="Pfam" id="PF13417">
    <property type="entry name" value="GST_N_3"/>
    <property type="match status" value="1"/>
</dbReference>
<dbReference type="SFLD" id="SFLDS00019">
    <property type="entry name" value="Glutathione_Transferase_(cytos"/>
    <property type="match status" value="1"/>
</dbReference>
<dbReference type="PANTHER" id="PTHR43969">
    <property type="entry name" value="GLUTATHIONE S TRANSFERASE D10, ISOFORM A-RELATED"/>
    <property type="match status" value="1"/>
</dbReference>
<dbReference type="FunFam" id="3.40.30.10:FF:000034">
    <property type="entry name" value="glutathione S-transferase 1"/>
    <property type="match status" value="1"/>
</dbReference>
<name>A0ABD1FGQ0_HYPHA</name>
<evidence type="ECO:0000259" key="2">
    <source>
        <dbReference type="PROSITE" id="PS50404"/>
    </source>
</evidence>
<dbReference type="FunFam" id="1.20.1050.10:FF:000007">
    <property type="entry name" value="Glutathione S-transferase 1-1"/>
    <property type="match status" value="1"/>
</dbReference>
<dbReference type="PROSITE" id="PS50404">
    <property type="entry name" value="GST_NTER"/>
    <property type="match status" value="1"/>
</dbReference>
<protein>
    <recommendedName>
        <fullName evidence="6">Glutathione transferase</fullName>
    </recommendedName>
</protein>
<dbReference type="PANTHER" id="PTHR43969:SF9">
    <property type="entry name" value="GLUTATHIONE S TRANSFERASE D10, ISOFORM A-RELATED"/>
    <property type="match status" value="1"/>
</dbReference>
<dbReference type="InterPro" id="IPR036249">
    <property type="entry name" value="Thioredoxin-like_sf"/>
</dbReference>
<dbReference type="Pfam" id="PF14497">
    <property type="entry name" value="GST_C_3"/>
    <property type="match status" value="1"/>
</dbReference>
<dbReference type="SUPFAM" id="SSF52833">
    <property type="entry name" value="Thioredoxin-like"/>
    <property type="match status" value="1"/>
</dbReference>
<evidence type="ECO:0000313" key="4">
    <source>
        <dbReference type="EMBL" id="KAL1517203.1"/>
    </source>
</evidence>
<dbReference type="Gene3D" id="1.20.1050.10">
    <property type="match status" value="1"/>
</dbReference>
<dbReference type="CDD" id="cd03177">
    <property type="entry name" value="GST_C_Delta_Epsilon"/>
    <property type="match status" value="1"/>
</dbReference>
<proteinExistence type="predicted"/>
<sequence>MPSLAQWFNNERLNKYLPILHVCLVQNHSLVLRMPAKLYGVLLSPPVRAVLMCANALNIHLDLININLISRELLQEEYLKKNPQHTVPFLEEDDGFVLTDSHAIMAYLVAKYGAEEDSLYPKNDHRLRAIIDSRLHYDSSALFIRGLNISKPMYFYNIKPTQDKIDELKESFEVLDRILKETGTKYIAGNNLTIADFSIVTSLTSWNVYVNYENFPNLKIYVERVQKLPCYEENKKGLEDYVNMVQETLARVGVDVKAPLPQ</sequence>
<comment type="caution">
    <text evidence="4">The sequence shown here is derived from an EMBL/GenBank/DDBJ whole genome shotgun (WGS) entry which is preliminary data.</text>
</comment>
<dbReference type="SFLD" id="SFLDG00358">
    <property type="entry name" value="Main_(cytGST)"/>
    <property type="match status" value="1"/>
</dbReference>
<dbReference type="InterPro" id="IPR004045">
    <property type="entry name" value="Glutathione_S-Trfase_N"/>
</dbReference>
<dbReference type="GO" id="GO:0003824">
    <property type="term" value="F:catalytic activity"/>
    <property type="evidence" value="ECO:0007669"/>
    <property type="project" value="UniProtKB-ARBA"/>
</dbReference>
<dbReference type="InterPro" id="IPR040079">
    <property type="entry name" value="Glutathione_S-Trfase"/>
</dbReference>
<evidence type="ECO:0000256" key="1">
    <source>
        <dbReference type="ARBA" id="ARBA00011738"/>
    </source>
</evidence>
<gene>
    <name evidence="4" type="ORF">ABEB36_000998</name>
</gene>
<dbReference type="Gene3D" id="3.40.30.10">
    <property type="entry name" value="Glutaredoxin"/>
    <property type="match status" value="1"/>
</dbReference>
<dbReference type="SFLD" id="SFLDG01153">
    <property type="entry name" value="Main.4:_Theta-like"/>
    <property type="match status" value="1"/>
</dbReference>
<dbReference type="InterPro" id="IPR010987">
    <property type="entry name" value="Glutathione-S-Trfase_C-like"/>
</dbReference>
<evidence type="ECO:0008006" key="6">
    <source>
        <dbReference type="Google" id="ProtNLM"/>
    </source>
</evidence>
<dbReference type="Proteomes" id="UP001566132">
    <property type="component" value="Unassembled WGS sequence"/>
</dbReference>
<feature type="domain" description="GST N-terminal" evidence="2">
    <location>
        <begin position="34"/>
        <end position="116"/>
    </location>
</feature>
<keyword evidence="5" id="KW-1185">Reference proteome</keyword>
<dbReference type="SUPFAM" id="SSF47616">
    <property type="entry name" value="GST C-terminal domain-like"/>
    <property type="match status" value="1"/>
</dbReference>
<reference evidence="4 5" key="1">
    <citation type="submission" date="2024-05" db="EMBL/GenBank/DDBJ databases">
        <title>Genetic variation in Jamaican populations of the coffee berry borer (Hypothenemus hampei).</title>
        <authorList>
            <person name="Errbii M."/>
            <person name="Myrie A."/>
        </authorList>
    </citation>
    <scope>NUCLEOTIDE SEQUENCE [LARGE SCALE GENOMIC DNA]</scope>
    <source>
        <strain evidence="4">JA-Hopewell-2020-01-JO</strain>
        <tissue evidence="4">Whole body</tissue>
    </source>
</reference>
<dbReference type="EMBL" id="JBDJPC010000001">
    <property type="protein sequence ID" value="KAL1517203.1"/>
    <property type="molecule type" value="Genomic_DNA"/>
</dbReference>
<comment type="subunit">
    <text evidence="1">Homodimer.</text>
</comment>
<dbReference type="InterPro" id="IPR036282">
    <property type="entry name" value="Glutathione-S-Trfase_C_sf"/>
</dbReference>
<feature type="domain" description="GST C-terminal" evidence="3">
    <location>
        <begin position="124"/>
        <end position="244"/>
    </location>
</feature>
<organism evidence="4 5">
    <name type="scientific">Hypothenemus hampei</name>
    <name type="common">Coffee berry borer</name>
    <dbReference type="NCBI Taxonomy" id="57062"/>
    <lineage>
        <taxon>Eukaryota</taxon>
        <taxon>Metazoa</taxon>
        <taxon>Ecdysozoa</taxon>
        <taxon>Arthropoda</taxon>
        <taxon>Hexapoda</taxon>
        <taxon>Insecta</taxon>
        <taxon>Pterygota</taxon>
        <taxon>Neoptera</taxon>
        <taxon>Endopterygota</taxon>
        <taxon>Coleoptera</taxon>
        <taxon>Polyphaga</taxon>
        <taxon>Cucujiformia</taxon>
        <taxon>Curculionidae</taxon>
        <taxon>Scolytinae</taxon>
        <taxon>Hypothenemus</taxon>
    </lineage>
</organism>
<dbReference type="AlphaFoldDB" id="A0ABD1FGQ0"/>